<keyword evidence="2" id="KW-1185">Reference proteome</keyword>
<evidence type="ECO:0000256" key="1">
    <source>
        <dbReference type="SAM" id="SignalP"/>
    </source>
</evidence>
<reference evidence="3" key="1">
    <citation type="submission" date="2022-11" db="UniProtKB">
        <authorList>
            <consortium name="WormBaseParasite"/>
        </authorList>
    </citation>
    <scope>IDENTIFICATION</scope>
</reference>
<organism evidence="2 3">
    <name type="scientific">Globodera rostochiensis</name>
    <name type="common">Golden nematode worm</name>
    <name type="synonym">Heterodera rostochiensis</name>
    <dbReference type="NCBI Taxonomy" id="31243"/>
    <lineage>
        <taxon>Eukaryota</taxon>
        <taxon>Metazoa</taxon>
        <taxon>Ecdysozoa</taxon>
        <taxon>Nematoda</taxon>
        <taxon>Chromadorea</taxon>
        <taxon>Rhabditida</taxon>
        <taxon>Tylenchina</taxon>
        <taxon>Tylenchomorpha</taxon>
        <taxon>Tylenchoidea</taxon>
        <taxon>Heteroderidae</taxon>
        <taxon>Heteroderinae</taxon>
        <taxon>Globodera</taxon>
    </lineage>
</organism>
<proteinExistence type="predicted"/>
<evidence type="ECO:0000313" key="2">
    <source>
        <dbReference type="Proteomes" id="UP000887572"/>
    </source>
</evidence>
<protein>
    <submittedName>
        <fullName evidence="3">Uncharacterized protein</fullName>
    </submittedName>
</protein>
<accession>A0A914HJP4</accession>
<dbReference type="Proteomes" id="UP000887572">
    <property type="component" value="Unplaced"/>
</dbReference>
<dbReference type="AlphaFoldDB" id="A0A914HJP4"/>
<name>A0A914HJP4_GLORO</name>
<dbReference type="WBParaSite" id="Gr19_v10_g1938.t1">
    <property type="protein sequence ID" value="Gr19_v10_g1938.t1"/>
    <property type="gene ID" value="Gr19_v10_g1938"/>
</dbReference>
<sequence>MLALLFIAFINYINNYYSVCASSPPPYQWNLINSGNNVQIFAQLIDDIYQQSQPIAKLSFNLTFVKYASELANFRVIEHFNEEMCPTFKVNQDQCVGFQRYSNKLDNFIANEFNKNIFCPEKPIPKMVVDQIMQLIFSFAARILLCLTYIDYYSYDGIGEWQMQTLLSAYKMLAARNDNNEDGIFPFPIEQIGGKGDHMWAKFMNQNISEQTSERKQFIENFNFVLKLSEFSLSYYEVYKVLEAIVNESNAAPRSTINNNNHLPTNDEPTQPAVHTFLKQYFIAKLGSKSMEQYNVNKVDCAFVRFGRELERRLVDHRTHIRYPGFSEYVQRMEAECAKAPWSTKTKNTLYWGKRCH</sequence>
<evidence type="ECO:0000313" key="3">
    <source>
        <dbReference type="WBParaSite" id="Gr19_v10_g1938.t1"/>
    </source>
</evidence>
<feature type="chain" id="PRO_5037321082" evidence="1">
    <location>
        <begin position="22"/>
        <end position="357"/>
    </location>
</feature>
<feature type="signal peptide" evidence="1">
    <location>
        <begin position="1"/>
        <end position="21"/>
    </location>
</feature>
<keyword evidence="1" id="KW-0732">Signal</keyword>